<keyword evidence="2 5" id="KW-0808">Transferase</keyword>
<dbReference type="EMBL" id="CP034438">
    <property type="protein sequence ID" value="AZN30846.1"/>
    <property type="molecule type" value="Genomic_DNA"/>
</dbReference>
<sequence length="370" mass="39600">MRVVAVSTWFPTKRAPSSGAFVVKDVVAIEDAGNEVKLVHLVPPHQDDGTRHVVHEGITVLRLPFDPKSPMDMAAVVRQLPSVLEGADLVHSMAVSSLGPLTLLKAAGRLTIPWVHTEHWSGLTNPETLTPFLWASRPVVGRALSAPDTVTAVCEYLADPIREYRGDRPVEIVPCIVPGAEEIIEPPSIDDVGELRMVTVGGLIERKNPMMALDVTEELLSRGINSRMIFVGDGSLRAAIEERAAEEPLRGHVTLTGNLDRAGVVQALNDSHVFLGPTNGDNFFVSCAEAIAQGRPVVVSDKGGQGEYVKPIAGRVLSNASAAEYADAVLAVVGRASAQEIADSIGTDFHPDSVGHGYRDVYDNVLAGRR</sequence>
<dbReference type="AlphaFoldDB" id="A0A3Q8WWL0"/>
<dbReference type="SUPFAM" id="SSF53756">
    <property type="entry name" value="UDP-Glycosyltransferase/glycogen phosphorylase"/>
    <property type="match status" value="1"/>
</dbReference>
<dbReference type="InterPro" id="IPR028098">
    <property type="entry name" value="Glyco_trans_4-like_N"/>
</dbReference>
<keyword evidence="6" id="KW-1185">Reference proteome</keyword>
<evidence type="ECO:0000313" key="5">
    <source>
        <dbReference type="EMBL" id="AZN30846.1"/>
    </source>
</evidence>
<protein>
    <submittedName>
        <fullName evidence="5">Glycosyltransferase</fullName>
    </submittedName>
</protein>
<gene>
    <name evidence="5" type="ORF">EJO69_11425</name>
</gene>
<feature type="domain" description="Glycosyl transferase family 1" evidence="3">
    <location>
        <begin position="193"/>
        <end position="332"/>
    </location>
</feature>
<dbReference type="PANTHER" id="PTHR45947:SF15">
    <property type="entry name" value="TEICHURONIC ACID BIOSYNTHESIS GLYCOSYLTRANSFERASE TUAC-RELATED"/>
    <property type="match status" value="1"/>
</dbReference>
<dbReference type="PANTHER" id="PTHR45947">
    <property type="entry name" value="SULFOQUINOVOSYL TRANSFERASE SQD2"/>
    <property type="match status" value="1"/>
</dbReference>
<dbReference type="Gene3D" id="3.40.50.2000">
    <property type="entry name" value="Glycogen Phosphorylase B"/>
    <property type="match status" value="2"/>
</dbReference>
<dbReference type="KEGG" id="fsl:EJO69_11425"/>
<dbReference type="CDD" id="cd03801">
    <property type="entry name" value="GT4_PimA-like"/>
    <property type="match status" value="1"/>
</dbReference>
<evidence type="ECO:0000259" key="4">
    <source>
        <dbReference type="Pfam" id="PF13579"/>
    </source>
</evidence>
<keyword evidence="1" id="KW-0328">Glycosyltransferase</keyword>
<evidence type="ECO:0000256" key="1">
    <source>
        <dbReference type="ARBA" id="ARBA00022676"/>
    </source>
</evidence>
<organism evidence="5 6">
    <name type="scientific">Flaviflexus salsibiostraticola</name>
    <dbReference type="NCBI Taxonomy" id="1282737"/>
    <lineage>
        <taxon>Bacteria</taxon>
        <taxon>Bacillati</taxon>
        <taxon>Actinomycetota</taxon>
        <taxon>Actinomycetes</taxon>
        <taxon>Actinomycetales</taxon>
        <taxon>Actinomycetaceae</taxon>
        <taxon>Flaviflexus</taxon>
    </lineage>
</organism>
<proteinExistence type="predicted"/>
<dbReference type="Pfam" id="PF00534">
    <property type="entry name" value="Glycos_transf_1"/>
    <property type="match status" value="1"/>
</dbReference>
<dbReference type="Pfam" id="PF13579">
    <property type="entry name" value="Glyco_trans_4_4"/>
    <property type="match status" value="1"/>
</dbReference>
<dbReference type="GO" id="GO:0016757">
    <property type="term" value="F:glycosyltransferase activity"/>
    <property type="evidence" value="ECO:0007669"/>
    <property type="project" value="UniProtKB-KW"/>
</dbReference>
<dbReference type="InterPro" id="IPR001296">
    <property type="entry name" value="Glyco_trans_1"/>
</dbReference>
<dbReference type="OrthoDB" id="3171021at2"/>
<evidence type="ECO:0000313" key="6">
    <source>
        <dbReference type="Proteomes" id="UP000270021"/>
    </source>
</evidence>
<evidence type="ECO:0000259" key="3">
    <source>
        <dbReference type="Pfam" id="PF00534"/>
    </source>
</evidence>
<name>A0A3Q8WWL0_9ACTO</name>
<dbReference type="GO" id="GO:1901137">
    <property type="term" value="P:carbohydrate derivative biosynthetic process"/>
    <property type="evidence" value="ECO:0007669"/>
    <property type="project" value="UniProtKB-ARBA"/>
</dbReference>
<accession>A0A3Q8WWL0</accession>
<feature type="domain" description="Glycosyltransferase subfamily 4-like N-terminal" evidence="4">
    <location>
        <begin position="28"/>
        <end position="174"/>
    </location>
</feature>
<dbReference type="Proteomes" id="UP000270021">
    <property type="component" value="Chromosome"/>
</dbReference>
<dbReference type="InterPro" id="IPR050194">
    <property type="entry name" value="Glycosyltransferase_grp1"/>
</dbReference>
<evidence type="ECO:0000256" key="2">
    <source>
        <dbReference type="ARBA" id="ARBA00022679"/>
    </source>
</evidence>
<reference evidence="5 6" key="1">
    <citation type="submission" date="2018-12" db="EMBL/GenBank/DDBJ databases">
        <title>Complete genome sequence of Flaviflexus salsibiostraticola KCTC 33148.</title>
        <authorList>
            <person name="Bae J.-W."/>
        </authorList>
    </citation>
    <scope>NUCLEOTIDE SEQUENCE [LARGE SCALE GENOMIC DNA]</scope>
    <source>
        <strain evidence="5 6">KCTC 33148</strain>
    </source>
</reference>